<keyword evidence="2" id="KW-1185">Reference proteome</keyword>
<dbReference type="OrthoDB" id="6359816at2759"/>
<evidence type="ECO:0000313" key="2">
    <source>
        <dbReference type="Proteomes" id="UP000198287"/>
    </source>
</evidence>
<name>A0A226E913_FOLCA</name>
<evidence type="ECO:0000313" key="1">
    <source>
        <dbReference type="EMBL" id="OXA54082.1"/>
    </source>
</evidence>
<reference evidence="1 2" key="1">
    <citation type="submission" date="2015-12" db="EMBL/GenBank/DDBJ databases">
        <title>The genome of Folsomia candida.</title>
        <authorList>
            <person name="Faddeeva A."/>
            <person name="Derks M.F."/>
            <person name="Anvar Y."/>
            <person name="Smit S."/>
            <person name="Van Straalen N."/>
            <person name="Roelofs D."/>
        </authorList>
    </citation>
    <scope>NUCLEOTIDE SEQUENCE [LARGE SCALE GENOMIC DNA]</scope>
    <source>
        <strain evidence="1 2">VU population</strain>
        <tissue evidence="1">Whole body</tissue>
    </source>
</reference>
<comment type="caution">
    <text evidence="1">The sequence shown here is derived from an EMBL/GenBank/DDBJ whole genome shotgun (WGS) entry which is preliminary data.</text>
</comment>
<accession>A0A226E913</accession>
<gene>
    <name evidence="1" type="ORF">Fcan01_11108</name>
</gene>
<dbReference type="AlphaFoldDB" id="A0A226E913"/>
<sequence>MRPIRFSVHKKIKTVLTLPSARFENLPNSAASIFFTAHANFARTEEGTLYSWFSEMQDFYWYNRNITSQLGREPYGAAQGHPDDEGMLCNPALVKGSPTGVKARQLTFRAWTEAYTVEVSVNGDVHHWGENVEVSRMVQDPAIPALIPREHFDFQDVASVACSDSISVALTCKGELFHWLFDNEPQKVLHTGLVPFKQITGHCGFIFALTTKGEMYYLKVADPPSSSSSSSSSTSSSLKVVEGNRLHLARIFEDYEIEFISSCNGKKMCVGVWRHARAPDMSFTRKYQWILH</sequence>
<dbReference type="EMBL" id="LNIX01000005">
    <property type="protein sequence ID" value="OXA54082.1"/>
    <property type="molecule type" value="Genomic_DNA"/>
</dbReference>
<dbReference type="Proteomes" id="UP000198287">
    <property type="component" value="Unassembled WGS sequence"/>
</dbReference>
<dbReference type="InterPro" id="IPR009091">
    <property type="entry name" value="RCC1/BLIP-II"/>
</dbReference>
<proteinExistence type="predicted"/>
<dbReference type="Gene3D" id="2.130.10.30">
    <property type="entry name" value="Regulator of chromosome condensation 1/beta-lactamase-inhibitor protein II"/>
    <property type="match status" value="1"/>
</dbReference>
<organism evidence="1 2">
    <name type="scientific">Folsomia candida</name>
    <name type="common">Springtail</name>
    <dbReference type="NCBI Taxonomy" id="158441"/>
    <lineage>
        <taxon>Eukaryota</taxon>
        <taxon>Metazoa</taxon>
        <taxon>Ecdysozoa</taxon>
        <taxon>Arthropoda</taxon>
        <taxon>Hexapoda</taxon>
        <taxon>Collembola</taxon>
        <taxon>Entomobryomorpha</taxon>
        <taxon>Isotomoidea</taxon>
        <taxon>Isotomidae</taxon>
        <taxon>Proisotominae</taxon>
        <taxon>Folsomia</taxon>
    </lineage>
</organism>
<dbReference type="SUPFAM" id="SSF50985">
    <property type="entry name" value="RCC1/BLIP-II"/>
    <property type="match status" value="1"/>
</dbReference>
<protein>
    <submittedName>
        <fullName evidence="1">E3 ubiquitin-protein ligase HERC2</fullName>
    </submittedName>
</protein>